<dbReference type="InterPro" id="IPR017853">
    <property type="entry name" value="GH"/>
</dbReference>
<evidence type="ECO:0000313" key="8">
    <source>
        <dbReference type="Proteomes" id="UP000199152"/>
    </source>
</evidence>
<keyword evidence="2 4" id="KW-0378">Hydrolase</keyword>
<dbReference type="Pfam" id="PF02156">
    <property type="entry name" value="Glyco_hydro_26"/>
    <property type="match status" value="1"/>
</dbReference>
<reference evidence="8" key="1">
    <citation type="submission" date="2016-10" db="EMBL/GenBank/DDBJ databases">
        <authorList>
            <person name="Varghese N."/>
            <person name="Submissions S."/>
        </authorList>
    </citation>
    <scope>NUCLEOTIDE SEQUENCE [LARGE SCALE GENOMIC DNA]</scope>
    <source>
        <strain evidence="8">DSM 45317</strain>
    </source>
</reference>
<dbReference type="InterPro" id="IPR000805">
    <property type="entry name" value="Glyco_hydro_26"/>
</dbReference>
<feature type="chain" id="PRO_5011601170" evidence="5">
    <location>
        <begin position="29"/>
        <end position="327"/>
    </location>
</feature>
<name>A0A1I3ZDI5_9ACTN</name>
<gene>
    <name evidence="7" type="ORF">SAMN04488085_101486</name>
</gene>
<protein>
    <submittedName>
        <fullName evidence="7">Glycosyl hydrolase family 26</fullName>
    </submittedName>
</protein>
<dbReference type="InterPro" id="IPR022790">
    <property type="entry name" value="GH26_dom"/>
</dbReference>
<dbReference type="GO" id="GO:0006080">
    <property type="term" value="P:substituted mannan metabolic process"/>
    <property type="evidence" value="ECO:0007669"/>
    <property type="project" value="InterPro"/>
</dbReference>
<dbReference type="Proteomes" id="UP000199152">
    <property type="component" value="Unassembled WGS sequence"/>
</dbReference>
<accession>A0A1I3ZDI5</accession>
<evidence type="ECO:0000256" key="3">
    <source>
        <dbReference type="ARBA" id="ARBA00023295"/>
    </source>
</evidence>
<evidence type="ECO:0000256" key="2">
    <source>
        <dbReference type="ARBA" id="ARBA00022801"/>
    </source>
</evidence>
<feature type="active site" description="Proton donor" evidence="4">
    <location>
        <position position="150"/>
    </location>
</feature>
<dbReference type="RefSeq" id="WP_218146054.1">
    <property type="nucleotide sequence ID" value="NZ_FOSW01000001.1"/>
</dbReference>
<organism evidence="7 8">
    <name type="scientific">Geodermatophilus ruber</name>
    <dbReference type="NCBI Taxonomy" id="504800"/>
    <lineage>
        <taxon>Bacteria</taxon>
        <taxon>Bacillati</taxon>
        <taxon>Actinomycetota</taxon>
        <taxon>Actinomycetes</taxon>
        <taxon>Geodermatophilales</taxon>
        <taxon>Geodermatophilaceae</taxon>
        <taxon>Geodermatophilus</taxon>
    </lineage>
</organism>
<evidence type="ECO:0000256" key="4">
    <source>
        <dbReference type="PROSITE-ProRule" id="PRU01100"/>
    </source>
</evidence>
<sequence length="327" mass="34653">MSAQPRRMAAVLLAALALVGAAVTPAAAAPRASGDPAARTQLLQFGVTTPGGPAATDELDGVAASAGTQPAIVLFYADFTTPPPIAGLDAVAARGATPLVTWEPWQWGATDQARFSLASIAAGRHDGYLRQWADALRAWGRPVRLRFAHEQNGTWYPWAVGSGGTTAAQHVSAWRHVVQLFRDAGAANVTFVWNPNVSFPGSSPIGATWPGKRYVDVVGLDGYNWGTSTSWTAWQTPQQLFDASLRELRGLAPRTPILISEVASAEAGGDKAAWIRALVAHLDAQSDVTGFVWFDHDKETDWRIASSPASAEALRAALAARTAPTLR</sequence>
<keyword evidence="8" id="KW-1185">Reference proteome</keyword>
<dbReference type="SUPFAM" id="SSF51445">
    <property type="entry name" value="(Trans)glycosidases"/>
    <property type="match status" value="1"/>
</dbReference>
<evidence type="ECO:0000313" key="7">
    <source>
        <dbReference type="EMBL" id="SFK42052.1"/>
    </source>
</evidence>
<feature type="domain" description="GH26" evidence="6">
    <location>
        <begin position="25"/>
        <end position="327"/>
    </location>
</feature>
<evidence type="ECO:0000259" key="6">
    <source>
        <dbReference type="PROSITE" id="PS51764"/>
    </source>
</evidence>
<dbReference type="STRING" id="504800.SAMN04488085_101486"/>
<comment type="similarity">
    <text evidence="1 4">Belongs to the glycosyl hydrolase 26 family.</text>
</comment>
<keyword evidence="3 4" id="KW-0326">Glycosidase</keyword>
<proteinExistence type="inferred from homology"/>
<feature type="signal peptide" evidence="5">
    <location>
        <begin position="1"/>
        <end position="28"/>
    </location>
</feature>
<dbReference type="GO" id="GO:0016985">
    <property type="term" value="F:mannan endo-1,4-beta-mannosidase activity"/>
    <property type="evidence" value="ECO:0007669"/>
    <property type="project" value="InterPro"/>
</dbReference>
<keyword evidence="5" id="KW-0732">Signal</keyword>
<dbReference type="AlphaFoldDB" id="A0A1I3ZDI5"/>
<dbReference type="Gene3D" id="3.20.20.80">
    <property type="entry name" value="Glycosidases"/>
    <property type="match status" value="1"/>
</dbReference>
<dbReference type="PANTHER" id="PTHR40079">
    <property type="entry name" value="MANNAN ENDO-1,4-BETA-MANNOSIDASE E-RELATED"/>
    <property type="match status" value="1"/>
</dbReference>
<feature type="active site" description="Nucleophile" evidence="4">
    <location>
        <position position="261"/>
    </location>
</feature>
<dbReference type="PANTHER" id="PTHR40079:SF4">
    <property type="entry name" value="GH26 DOMAIN-CONTAINING PROTEIN-RELATED"/>
    <property type="match status" value="1"/>
</dbReference>
<dbReference type="InParanoid" id="A0A1I3ZDI5"/>
<dbReference type="PROSITE" id="PS51764">
    <property type="entry name" value="GH26"/>
    <property type="match status" value="1"/>
</dbReference>
<dbReference type="EMBL" id="FOSW01000001">
    <property type="protein sequence ID" value="SFK42052.1"/>
    <property type="molecule type" value="Genomic_DNA"/>
</dbReference>
<evidence type="ECO:0000256" key="1">
    <source>
        <dbReference type="ARBA" id="ARBA00007754"/>
    </source>
</evidence>
<evidence type="ECO:0000256" key="5">
    <source>
        <dbReference type="SAM" id="SignalP"/>
    </source>
</evidence>